<accession>A0A7C9HK94</accession>
<dbReference type="Gene3D" id="1.10.10.10">
    <property type="entry name" value="Winged helix-like DNA-binding domain superfamily/Winged helix DNA-binding domain"/>
    <property type="match status" value="1"/>
</dbReference>
<dbReference type="Proteomes" id="UP000483078">
    <property type="component" value="Unassembled WGS sequence"/>
</dbReference>
<protein>
    <submittedName>
        <fullName evidence="5">Helix-turn-helix transcriptional regulator</fullName>
    </submittedName>
</protein>
<dbReference type="SUPFAM" id="SSF46785">
    <property type="entry name" value="Winged helix' DNA-binding domain"/>
    <property type="match status" value="1"/>
</dbReference>
<dbReference type="SUPFAM" id="SSF55718">
    <property type="entry name" value="SCP-like"/>
    <property type="match status" value="1"/>
</dbReference>
<evidence type="ECO:0000256" key="2">
    <source>
        <dbReference type="ARBA" id="ARBA00023125"/>
    </source>
</evidence>
<sequence>MTNASYKQFCPVAMAAEILCTRWTVVLLRELIAGSTRFNELRRGVPRMSPALLSKRLRELEAAGVVERDQRPDGPDAAYRLTPAGQDLQPVIEAIGMWGQKWVETEPSLDNLDPELLMWDMRRNLDTDPVPKRQTVIEFIYPELPPSQRNWWLIVEPDQSVDLCHVDPGFDVDLFINVDLRTMTEIWMGLRSVARAVDDGAISMMGNTDLTDSMQSWLGLSPFAKQEKLAAASGGGVYAPS</sequence>
<feature type="domain" description="HTH hxlR-type" evidence="4">
    <location>
        <begin position="10"/>
        <end position="107"/>
    </location>
</feature>
<dbReference type="GO" id="GO:0003677">
    <property type="term" value="F:DNA binding"/>
    <property type="evidence" value="ECO:0007669"/>
    <property type="project" value="UniProtKB-KW"/>
</dbReference>
<keyword evidence="1" id="KW-0805">Transcription regulation</keyword>
<dbReference type="InterPro" id="IPR036390">
    <property type="entry name" value="WH_DNA-bd_sf"/>
</dbReference>
<evidence type="ECO:0000256" key="1">
    <source>
        <dbReference type="ARBA" id="ARBA00023015"/>
    </source>
</evidence>
<dbReference type="CDD" id="cd00090">
    <property type="entry name" value="HTH_ARSR"/>
    <property type="match status" value="1"/>
</dbReference>
<evidence type="ECO:0000256" key="3">
    <source>
        <dbReference type="ARBA" id="ARBA00023163"/>
    </source>
</evidence>
<dbReference type="InterPro" id="IPR036527">
    <property type="entry name" value="SCP2_sterol-bd_dom_sf"/>
</dbReference>
<dbReference type="PANTHER" id="PTHR33204:SF18">
    <property type="entry name" value="TRANSCRIPTIONAL REGULATORY PROTEIN"/>
    <property type="match status" value="1"/>
</dbReference>
<dbReference type="Pfam" id="PF01638">
    <property type="entry name" value="HxlR"/>
    <property type="match status" value="1"/>
</dbReference>
<comment type="caution">
    <text evidence="5">The sequence shown here is derived from an EMBL/GenBank/DDBJ whole genome shotgun (WGS) entry which is preliminary data.</text>
</comment>
<dbReference type="EMBL" id="VENJ01000019">
    <property type="protein sequence ID" value="MTJ05592.1"/>
    <property type="molecule type" value="Genomic_DNA"/>
</dbReference>
<dbReference type="AlphaFoldDB" id="A0A7C9HK94"/>
<proteinExistence type="predicted"/>
<dbReference type="InterPro" id="IPR036388">
    <property type="entry name" value="WH-like_DNA-bd_sf"/>
</dbReference>
<keyword evidence="3" id="KW-0804">Transcription</keyword>
<dbReference type="PANTHER" id="PTHR33204">
    <property type="entry name" value="TRANSCRIPTIONAL REGULATOR, MARR FAMILY"/>
    <property type="match status" value="1"/>
</dbReference>
<dbReference type="RefSeq" id="WP_273250415.1">
    <property type="nucleotide sequence ID" value="NZ_VENJ01000019.1"/>
</dbReference>
<evidence type="ECO:0000313" key="6">
    <source>
        <dbReference type="Proteomes" id="UP000483078"/>
    </source>
</evidence>
<evidence type="ECO:0000259" key="4">
    <source>
        <dbReference type="PROSITE" id="PS51118"/>
    </source>
</evidence>
<dbReference type="InterPro" id="IPR011991">
    <property type="entry name" value="ArsR-like_HTH"/>
</dbReference>
<evidence type="ECO:0000313" key="5">
    <source>
        <dbReference type="EMBL" id="MTJ05592.1"/>
    </source>
</evidence>
<gene>
    <name evidence="5" type="ORF">FH759_12970</name>
</gene>
<keyword evidence="2" id="KW-0238">DNA-binding</keyword>
<organism evidence="5 6">
    <name type="scientific">Sediminimonas qiaohouensis</name>
    <dbReference type="NCBI Taxonomy" id="552061"/>
    <lineage>
        <taxon>Bacteria</taxon>
        <taxon>Pseudomonadati</taxon>
        <taxon>Pseudomonadota</taxon>
        <taxon>Alphaproteobacteria</taxon>
        <taxon>Rhodobacterales</taxon>
        <taxon>Roseobacteraceae</taxon>
        <taxon>Sediminimonas</taxon>
    </lineage>
</organism>
<dbReference type="PROSITE" id="PS51118">
    <property type="entry name" value="HTH_HXLR"/>
    <property type="match status" value="1"/>
</dbReference>
<reference evidence="5 6" key="1">
    <citation type="submission" date="2019-06" db="EMBL/GenBank/DDBJ databases">
        <title>Enrichment of Autotrophic Halophilic Microorganisms from Red Sea Brine Pool Using Microbial Electrosynthesis System.</title>
        <authorList>
            <person name="Alqahtani M.F."/>
            <person name="Bajracharya S."/>
            <person name="Katuri K.P."/>
            <person name="Ali M."/>
            <person name="Saikaly P.E."/>
        </authorList>
    </citation>
    <scope>NUCLEOTIDE SEQUENCE [LARGE SCALE GENOMIC DNA]</scope>
    <source>
        <strain evidence="5">MES6</strain>
    </source>
</reference>
<name>A0A7C9HK94_9RHOB</name>
<dbReference type="InterPro" id="IPR002577">
    <property type="entry name" value="HTH_HxlR"/>
</dbReference>
<dbReference type="GO" id="GO:0006355">
    <property type="term" value="P:regulation of DNA-templated transcription"/>
    <property type="evidence" value="ECO:0007669"/>
    <property type="project" value="UniProtKB-ARBA"/>
</dbReference>